<sequence length="276" mass="30022">MTSSDPRSPASAAVDDPTIRLSRLSVRYGRGRSARTALDSVDLDLNTGVHGLLGPNGAGKTTLMRVLATILSATSGEVRLLGRDVRHERDRRQIRRQLGYLPQAFGSYPRFTVREFVGYFAWLKEVPSRRAAAAVDRAIERVGLADRADTRMKSLSGGMLRRAGLAQALVNDPDVLLLDEPTVGLDPEQRISFRRLLREVGADTTVLISTHIVDDVAAICHQAVLVREGRVVLRTHPSQLERLGESIGSTQDGTSALERGYTAALHGRDVPSGVAQ</sequence>
<dbReference type="InterPro" id="IPR027417">
    <property type="entry name" value="P-loop_NTPase"/>
</dbReference>
<dbReference type="SMART" id="SM00382">
    <property type="entry name" value="AAA"/>
    <property type="match status" value="1"/>
</dbReference>
<dbReference type="PANTHER" id="PTHR43335:SF2">
    <property type="entry name" value="ABC TRANSPORTER, ATP-BINDING PROTEIN"/>
    <property type="match status" value="1"/>
</dbReference>
<evidence type="ECO:0000259" key="5">
    <source>
        <dbReference type="PROSITE" id="PS50893"/>
    </source>
</evidence>
<proteinExistence type="inferred from homology"/>
<dbReference type="InterPro" id="IPR017871">
    <property type="entry name" value="ABC_transporter-like_CS"/>
</dbReference>
<dbReference type="AlphaFoldDB" id="A0A2W2CPQ1"/>
<dbReference type="PROSITE" id="PS00211">
    <property type="entry name" value="ABC_TRANSPORTER_1"/>
    <property type="match status" value="1"/>
</dbReference>
<accession>A0A2W2CPQ1</accession>
<dbReference type="GO" id="GO:0005524">
    <property type="term" value="F:ATP binding"/>
    <property type="evidence" value="ECO:0007669"/>
    <property type="project" value="UniProtKB-KW"/>
</dbReference>
<gene>
    <name evidence="6" type="ORF">C1I99_06730</name>
</gene>
<comment type="similarity">
    <text evidence="1">Belongs to the ABC transporter superfamily.</text>
</comment>
<keyword evidence="3" id="KW-0547">Nucleotide-binding</keyword>
<dbReference type="RefSeq" id="WP_111133339.1">
    <property type="nucleotide sequence ID" value="NZ_POUB01000027.1"/>
</dbReference>
<keyword evidence="7" id="KW-1185">Reference proteome</keyword>
<evidence type="ECO:0000313" key="7">
    <source>
        <dbReference type="Proteomes" id="UP000248749"/>
    </source>
</evidence>
<organism evidence="6 7">
    <name type="scientific">Micromonospora deserti</name>
    <dbReference type="NCBI Taxonomy" id="2070366"/>
    <lineage>
        <taxon>Bacteria</taxon>
        <taxon>Bacillati</taxon>
        <taxon>Actinomycetota</taxon>
        <taxon>Actinomycetes</taxon>
        <taxon>Micromonosporales</taxon>
        <taxon>Micromonosporaceae</taxon>
        <taxon>Micromonospora</taxon>
    </lineage>
</organism>
<comment type="caution">
    <text evidence="6">The sequence shown here is derived from an EMBL/GenBank/DDBJ whole genome shotgun (WGS) entry which is preliminary data.</text>
</comment>
<name>A0A2W2CPQ1_9ACTN</name>
<dbReference type="CDD" id="cd03264">
    <property type="entry name" value="ABC_drug_resistance_like"/>
    <property type="match status" value="1"/>
</dbReference>
<dbReference type="EMBL" id="POUB01000027">
    <property type="protein sequence ID" value="PZG01502.1"/>
    <property type="molecule type" value="Genomic_DNA"/>
</dbReference>
<evidence type="ECO:0000256" key="1">
    <source>
        <dbReference type="ARBA" id="ARBA00005417"/>
    </source>
</evidence>
<dbReference type="OrthoDB" id="9804819at2"/>
<dbReference type="GO" id="GO:0016887">
    <property type="term" value="F:ATP hydrolysis activity"/>
    <property type="evidence" value="ECO:0007669"/>
    <property type="project" value="InterPro"/>
</dbReference>
<dbReference type="Pfam" id="PF00005">
    <property type="entry name" value="ABC_tran"/>
    <property type="match status" value="1"/>
</dbReference>
<keyword evidence="4 6" id="KW-0067">ATP-binding</keyword>
<reference evidence="6 7" key="1">
    <citation type="submission" date="2018-01" db="EMBL/GenBank/DDBJ databases">
        <title>Draft genome sequence of Salinispora sp. 13K206.</title>
        <authorList>
            <person name="Sahin N."/>
            <person name="Saygin H."/>
            <person name="Ay H."/>
        </authorList>
    </citation>
    <scope>NUCLEOTIDE SEQUENCE [LARGE SCALE GENOMIC DNA]</scope>
    <source>
        <strain evidence="6 7">13K206</strain>
    </source>
</reference>
<evidence type="ECO:0000256" key="3">
    <source>
        <dbReference type="ARBA" id="ARBA00022741"/>
    </source>
</evidence>
<evidence type="ECO:0000256" key="2">
    <source>
        <dbReference type="ARBA" id="ARBA00022448"/>
    </source>
</evidence>
<dbReference type="Gene3D" id="3.40.50.300">
    <property type="entry name" value="P-loop containing nucleotide triphosphate hydrolases"/>
    <property type="match status" value="1"/>
</dbReference>
<dbReference type="InterPro" id="IPR003593">
    <property type="entry name" value="AAA+_ATPase"/>
</dbReference>
<feature type="domain" description="ABC transporter" evidence="5">
    <location>
        <begin position="19"/>
        <end position="253"/>
    </location>
</feature>
<dbReference type="InterPro" id="IPR003439">
    <property type="entry name" value="ABC_transporter-like_ATP-bd"/>
</dbReference>
<dbReference type="PANTHER" id="PTHR43335">
    <property type="entry name" value="ABC TRANSPORTER, ATP-BINDING PROTEIN"/>
    <property type="match status" value="1"/>
</dbReference>
<protein>
    <submittedName>
        <fullName evidence="6">ABC transporter ATP-binding protein</fullName>
    </submittedName>
</protein>
<keyword evidence="2" id="KW-0813">Transport</keyword>
<dbReference type="Proteomes" id="UP000248749">
    <property type="component" value="Unassembled WGS sequence"/>
</dbReference>
<evidence type="ECO:0000256" key="4">
    <source>
        <dbReference type="ARBA" id="ARBA00022840"/>
    </source>
</evidence>
<dbReference type="PROSITE" id="PS50893">
    <property type="entry name" value="ABC_TRANSPORTER_2"/>
    <property type="match status" value="1"/>
</dbReference>
<dbReference type="SUPFAM" id="SSF52540">
    <property type="entry name" value="P-loop containing nucleoside triphosphate hydrolases"/>
    <property type="match status" value="1"/>
</dbReference>
<evidence type="ECO:0000313" key="6">
    <source>
        <dbReference type="EMBL" id="PZG01502.1"/>
    </source>
</evidence>